<reference evidence="1 2" key="1">
    <citation type="submission" date="2020-08" db="EMBL/GenBank/DDBJ databases">
        <title>Sequencing the genomes of 1000 actinobacteria strains.</title>
        <authorList>
            <person name="Klenk H.-P."/>
        </authorList>
    </citation>
    <scope>NUCLEOTIDE SEQUENCE [LARGE SCALE GENOMIC DNA]</scope>
    <source>
        <strain evidence="1 2">DSM 45886</strain>
    </source>
</reference>
<dbReference type="RefSeq" id="WP_184535472.1">
    <property type="nucleotide sequence ID" value="NZ_JACHJW010000001.1"/>
</dbReference>
<evidence type="ECO:0000313" key="1">
    <source>
        <dbReference type="EMBL" id="MBB4959562.1"/>
    </source>
</evidence>
<name>A0A7W7SSJ5_9ACTN</name>
<protein>
    <submittedName>
        <fullName evidence="1">Uncharacterized protein</fullName>
    </submittedName>
</protein>
<comment type="caution">
    <text evidence="1">The sequence shown here is derived from an EMBL/GenBank/DDBJ whole genome shotgun (WGS) entry which is preliminary data.</text>
</comment>
<gene>
    <name evidence="1" type="ORF">FHR38_003295</name>
</gene>
<sequence>MKWRKKASDNSDDTIREARLMELARGAVADHDKRSRPWAHHLICPQCDPEGCFVDDWAREVLKLPLRWRLAHQPVRPAWSCDSCPEPWPCPAARSDLAVGYADDQVTLLVYLCHMLSQAAADLDGITADELRSRFLPLLLPEVPAGTRLYLAPADWYHPGGDRPGSHYRDIVVARVHTGQAHATHLSVWVSGHELDCTWPNADPHPPCVELRVRADAIQRAVQAGPPP</sequence>
<keyword evidence="2" id="KW-1185">Reference proteome</keyword>
<proteinExistence type="predicted"/>
<accession>A0A7W7SSJ5</accession>
<organism evidence="1 2">
    <name type="scientific">Micromonospora polyrhachis</name>
    <dbReference type="NCBI Taxonomy" id="1282883"/>
    <lineage>
        <taxon>Bacteria</taxon>
        <taxon>Bacillati</taxon>
        <taxon>Actinomycetota</taxon>
        <taxon>Actinomycetes</taxon>
        <taxon>Micromonosporales</taxon>
        <taxon>Micromonosporaceae</taxon>
        <taxon>Micromonospora</taxon>
    </lineage>
</organism>
<dbReference type="EMBL" id="JACHJW010000001">
    <property type="protein sequence ID" value="MBB4959562.1"/>
    <property type="molecule type" value="Genomic_DNA"/>
</dbReference>
<dbReference type="AlphaFoldDB" id="A0A7W7SSJ5"/>
<dbReference type="Proteomes" id="UP000578819">
    <property type="component" value="Unassembled WGS sequence"/>
</dbReference>
<evidence type="ECO:0000313" key="2">
    <source>
        <dbReference type="Proteomes" id="UP000578819"/>
    </source>
</evidence>